<dbReference type="RefSeq" id="WP_354194820.1">
    <property type="nucleotide sequence ID" value="NZ_JBEPML010000007.1"/>
</dbReference>
<comment type="caution">
    <text evidence="1">The sequence shown here is derived from an EMBL/GenBank/DDBJ whole genome shotgun (WGS) entry which is preliminary data.</text>
</comment>
<dbReference type="EMBL" id="JBEPML010000007">
    <property type="protein sequence ID" value="MET3792112.1"/>
    <property type="molecule type" value="Genomic_DNA"/>
</dbReference>
<gene>
    <name evidence="1" type="ORF">ABID37_002327</name>
</gene>
<dbReference type="InterPro" id="IPR021251">
    <property type="entry name" value="DUF2793"/>
</dbReference>
<sequence>MIQCKHDASPYIWINFKGLIMATAAFANPVISVISSPPASPTNGDRYLIAPSGTSGAFAGKENQVAECTAGAWVDSGAPASGQQLMVGQLMLQ</sequence>
<dbReference type="Pfam" id="PF10983">
    <property type="entry name" value="DUF2793"/>
    <property type="match status" value="1"/>
</dbReference>
<dbReference type="Proteomes" id="UP001549076">
    <property type="component" value="Unassembled WGS sequence"/>
</dbReference>
<evidence type="ECO:0000313" key="1">
    <source>
        <dbReference type="EMBL" id="MET3792112.1"/>
    </source>
</evidence>
<accession>A0ABV2N2R5</accession>
<protein>
    <submittedName>
        <fullName evidence="1">Uncharacterized protein</fullName>
    </submittedName>
</protein>
<proteinExistence type="predicted"/>
<name>A0ABV2N2R5_9HYPH</name>
<organism evidence="1 2">
    <name type="scientific">Aquamicrobium terrae</name>
    <dbReference type="NCBI Taxonomy" id="1324945"/>
    <lineage>
        <taxon>Bacteria</taxon>
        <taxon>Pseudomonadati</taxon>
        <taxon>Pseudomonadota</taxon>
        <taxon>Alphaproteobacteria</taxon>
        <taxon>Hyphomicrobiales</taxon>
        <taxon>Phyllobacteriaceae</taxon>
        <taxon>Aquamicrobium</taxon>
    </lineage>
</organism>
<keyword evidence="2" id="KW-1185">Reference proteome</keyword>
<evidence type="ECO:0000313" key="2">
    <source>
        <dbReference type="Proteomes" id="UP001549076"/>
    </source>
</evidence>
<reference evidence="1 2" key="1">
    <citation type="submission" date="2024-06" db="EMBL/GenBank/DDBJ databases">
        <title>Genomic Encyclopedia of Type Strains, Phase IV (KMG-IV): sequencing the most valuable type-strain genomes for metagenomic binning, comparative biology and taxonomic classification.</title>
        <authorList>
            <person name="Goeker M."/>
        </authorList>
    </citation>
    <scope>NUCLEOTIDE SEQUENCE [LARGE SCALE GENOMIC DNA]</scope>
    <source>
        <strain evidence="1 2">DSM 27865</strain>
    </source>
</reference>